<organism evidence="2 3">
    <name type="scientific">Chryseobacterium taeanense</name>
    <dbReference type="NCBI Taxonomy" id="311334"/>
    <lineage>
        <taxon>Bacteria</taxon>
        <taxon>Pseudomonadati</taxon>
        <taxon>Bacteroidota</taxon>
        <taxon>Flavobacteriia</taxon>
        <taxon>Flavobacteriales</taxon>
        <taxon>Weeksellaceae</taxon>
        <taxon>Chryseobacterium group</taxon>
        <taxon>Chryseobacterium</taxon>
    </lineage>
</organism>
<dbReference type="Pfam" id="PF14897">
    <property type="entry name" value="EpsG"/>
    <property type="match status" value="1"/>
</dbReference>
<reference evidence="3" key="1">
    <citation type="submission" date="2016-10" db="EMBL/GenBank/DDBJ databases">
        <authorList>
            <person name="Varghese N."/>
            <person name="Submissions S."/>
        </authorList>
    </citation>
    <scope>NUCLEOTIDE SEQUENCE [LARGE SCALE GENOMIC DNA]</scope>
    <source>
        <strain evidence="3">DSM 17071</strain>
    </source>
</reference>
<protein>
    <submittedName>
        <fullName evidence="2">Transmembrane protein EpsG</fullName>
    </submittedName>
</protein>
<dbReference type="AlphaFoldDB" id="A0A1G8JXD1"/>
<dbReference type="Proteomes" id="UP000198869">
    <property type="component" value="Unassembled WGS sequence"/>
</dbReference>
<dbReference type="EMBL" id="FNDW01000006">
    <property type="protein sequence ID" value="SDI35872.1"/>
    <property type="molecule type" value="Genomic_DNA"/>
</dbReference>
<feature type="transmembrane region" description="Helical" evidence="1">
    <location>
        <begin position="33"/>
        <end position="51"/>
    </location>
</feature>
<dbReference type="RefSeq" id="WP_089858248.1">
    <property type="nucleotide sequence ID" value="NZ_FNDW01000006.1"/>
</dbReference>
<keyword evidence="3" id="KW-1185">Reference proteome</keyword>
<evidence type="ECO:0000313" key="2">
    <source>
        <dbReference type="EMBL" id="SDI35872.1"/>
    </source>
</evidence>
<feature type="transmembrane region" description="Helical" evidence="1">
    <location>
        <begin position="340"/>
        <end position="359"/>
    </location>
</feature>
<feature type="transmembrane region" description="Helical" evidence="1">
    <location>
        <begin position="316"/>
        <end position="334"/>
    </location>
</feature>
<feature type="transmembrane region" description="Helical" evidence="1">
    <location>
        <begin position="6"/>
        <end position="24"/>
    </location>
</feature>
<feature type="transmembrane region" description="Helical" evidence="1">
    <location>
        <begin position="173"/>
        <end position="200"/>
    </location>
</feature>
<feature type="transmembrane region" description="Helical" evidence="1">
    <location>
        <begin position="286"/>
        <end position="304"/>
    </location>
</feature>
<dbReference type="OrthoDB" id="1424730at2"/>
<accession>A0A1G8JXD1</accession>
<dbReference type="STRING" id="311334.SAMN05421846_106252"/>
<keyword evidence="1" id="KW-1133">Transmembrane helix</keyword>
<name>A0A1G8JXD1_9FLAO</name>
<proteinExistence type="predicted"/>
<gene>
    <name evidence="2" type="ORF">SAMN05421846_106252</name>
</gene>
<feature type="transmembrane region" description="Helical" evidence="1">
    <location>
        <begin position="88"/>
        <end position="118"/>
    </location>
</feature>
<feature type="transmembrane region" description="Helical" evidence="1">
    <location>
        <begin position="130"/>
        <end position="147"/>
    </location>
</feature>
<sequence length="378" mass="44094">MHLLHPYYLVPFIIILCLSFAEAYRDEKPSTKYLIPIAAWFILVVGFRDAGPDYGSYKNIYLWYSSHTNYTDIFRKALKLDSPLDMEWLYILINKLIFDVFLAPPFYIVTFFLALISIPLNYINIKENSLYPYTTILLFFFPSFFIGENGQMRQALGTIICYFSIRFIKERKVWYYLICIYLAMGIHNVCIFFLPMYWLARVPINKTIMATAIIGSMILSPFEIYKYFGSLLPEESSLMTGFNNYINLSSTTERLNGGIGVPEGNAILSTIFLFAFDNNMKEKYPYYEYMRNFCVLGICFFFIFRGSTIFSSRLTGIFFTATGYLMPYAMYSANSGNKKIIHTIIICYSLFNFIIFSSFKNIERGKFTIDTYSNFLLP</sequence>
<feature type="transmembrane region" description="Helical" evidence="1">
    <location>
        <begin position="207"/>
        <end position="228"/>
    </location>
</feature>
<evidence type="ECO:0000313" key="3">
    <source>
        <dbReference type="Proteomes" id="UP000198869"/>
    </source>
</evidence>
<keyword evidence="1" id="KW-0472">Membrane</keyword>
<dbReference type="InterPro" id="IPR049458">
    <property type="entry name" value="EpsG-like"/>
</dbReference>
<keyword evidence="1 2" id="KW-0812">Transmembrane</keyword>
<evidence type="ECO:0000256" key="1">
    <source>
        <dbReference type="SAM" id="Phobius"/>
    </source>
</evidence>